<dbReference type="PROSITE" id="PS50002">
    <property type="entry name" value="SH3"/>
    <property type="match status" value="1"/>
</dbReference>
<feature type="domain" description="SH3" evidence="13">
    <location>
        <begin position="217"/>
        <end position="276"/>
    </location>
</feature>
<dbReference type="PROSITE" id="PS50179">
    <property type="entry name" value="VHS"/>
    <property type="match status" value="1"/>
</dbReference>
<comment type="function">
    <text evidence="1">Component of the ESCRT-0 complex which is the sorting receptor for ubiquitinated cargo proteins at the multivesicular body (MVB).</text>
</comment>
<evidence type="ECO:0000256" key="9">
    <source>
        <dbReference type="ARBA" id="ARBA00022927"/>
    </source>
</evidence>
<dbReference type="CDD" id="cd11805">
    <property type="entry name" value="SH3_GRB2_like_C"/>
    <property type="match status" value="1"/>
</dbReference>
<feature type="compositionally biased region" description="Low complexity" evidence="12">
    <location>
        <begin position="187"/>
        <end position="208"/>
    </location>
</feature>
<dbReference type="GO" id="GO:0010008">
    <property type="term" value="C:endosome membrane"/>
    <property type="evidence" value="ECO:0007669"/>
    <property type="project" value="UniProtKB-SubCell"/>
</dbReference>
<dbReference type="FunFam" id="2.30.30.40:FF:000072">
    <property type="entry name" value="Unconventional Myosin IB"/>
    <property type="match status" value="1"/>
</dbReference>
<evidence type="ECO:0000256" key="7">
    <source>
        <dbReference type="ARBA" id="ARBA00022448"/>
    </source>
</evidence>
<organism evidence="15 16">
    <name type="scientific">Mucor circinelloides f. lusitanicus</name>
    <name type="common">Mucor racemosus var. lusitanicus</name>
    <dbReference type="NCBI Taxonomy" id="29924"/>
    <lineage>
        <taxon>Eukaryota</taxon>
        <taxon>Fungi</taxon>
        <taxon>Fungi incertae sedis</taxon>
        <taxon>Mucoromycota</taxon>
        <taxon>Mucoromycotina</taxon>
        <taxon>Mucoromycetes</taxon>
        <taxon>Mucorales</taxon>
        <taxon>Mucorineae</taxon>
        <taxon>Mucoraceae</taxon>
        <taxon>Mucor</taxon>
    </lineage>
</organism>
<dbReference type="Pfam" id="PF03127">
    <property type="entry name" value="GAT"/>
    <property type="match status" value="1"/>
</dbReference>
<dbReference type="PANTHER" id="PTHR45929">
    <property type="entry name" value="JAK PATHWAY SIGNAL TRANSDUCTION ADAPTOR MOLECULE"/>
    <property type="match status" value="1"/>
</dbReference>
<dbReference type="PRINTS" id="PR00452">
    <property type="entry name" value="SH3DOMAIN"/>
</dbReference>
<dbReference type="InterPro" id="IPR001452">
    <property type="entry name" value="SH3_domain"/>
</dbReference>
<dbReference type="Pfam" id="PF00018">
    <property type="entry name" value="SH3_1"/>
    <property type="match status" value="1"/>
</dbReference>
<name>A0A8H4EXP1_MUCCL</name>
<comment type="caution">
    <text evidence="15">The sequence shown here is derived from an EMBL/GenBank/DDBJ whole genome shotgun (WGS) entry which is preliminary data.</text>
</comment>
<feature type="region of interest" description="Disordered" evidence="12">
    <location>
        <begin position="383"/>
        <end position="577"/>
    </location>
</feature>
<evidence type="ECO:0000256" key="2">
    <source>
        <dbReference type="ARBA" id="ARBA00004125"/>
    </source>
</evidence>
<evidence type="ECO:0000256" key="1">
    <source>
        <dbReference type="ARBA" id="ARBA00002654"/>
    </source>
</evidence>
<evidence type="ECO:0000256" key="12">
    <source>
        <dbReference type="SAM" id="MobiDB-lite"/>
    </source>
</evidence>
<comment type="similarity">
    <text evidence="3">Belongs to the STAM family.</text>
</comment>
<dbReference type="CDD" id="cd16978">
    <property type="entry name" value="VHS_HSE1"/>
    <property type="match status" value="1"/>
</dbReference>
<dbReference type="Pfam" id="PF00790">
    <property type="entry name" value="VHS"/>
    <property type="match status" value="1"/>
</dbReference>
<dbReference type="InterPro" id="IPR004152">
    <property type="entry name" value="GAT_dom"/>
</dbReference>
<feature type="compositionally biased region" description="Polar residues" evidence="12">
    <location>
        <begin position="484"/>
        <end position="499"/>
    </location>
</feature>
<dbReference type="Gene3D" id="2.30.30.40">
    <property type="entry name" value="SH3 Domains"/>
    <property type="match status" value="1"/>
</dbReference>
<evidence type="ECO:0000259" key="14">
    <source>
        <dbReference type="PROSITE" id="PS50179"/>
    </source>
</evidence>
<dbReference type="GO" id="GO:0043328">
    <property type="term" value="P:protein transport to vacuole involved in ubiquitin-dependent protein catabolic process via the multivesicular body sorting pathway"/>
    <property type="evidence" value="ECO:0007669"/>
    <property type="project" value="TreeGrafter"/>
</dbReference>
<dbReference type="SUPFAM" id="SSF50044">
    <property type="entry name" value="SH3-domain"/>
    <property type="match status" value="1"/>
</dbReference>
<dbReference type="EMBL" id="JAAECE010000009">
    <property type="protein sequence ID" value="KAF1797315.1"/>
    <property type="molecule type" value="Genomic_DNA"/>
</dbReference>
<feature type="compositionally biased region" description="Low complexity" evidence="12">
    <location>
        <begin position="500"/>
        <end position="577"/>
    </location>
</feature>
<feature type="compositionally biased region" description="Low complexity" evidence="12">
    <location>
        <begin position="392"/>
        <end position="483"/>
    </location>
</feature>
<keyword evidence="8" id="KW-0967">Endosome</keyword>
<dbReference type="InterPro" id="IPR002014">
    <property type="entry name" value="VHS_dom"/>
</dbReference>
<dbReference type="SMART" id="SM00326">
    <property type="entry name" value="SH3"/>
    <property type="match status" value="1"/>
</dbReference>
<dbReference type="GO" id="GO:0035091">
    <property type="term" value="F:phosphatidylinositol binding"/>
    <property type="evidence" value="ECO:0007669"/>
    <property type="project" value="InterPro"/>
</dbReference>
<comment type="subcellular location">
    <subcellularLocation>
        <location evidence="2">Endosome membrane</location>
        <topology evidence="2">Peripheral membrane protein</topology>
        <orientation evidence="2">Cytoplasmic side</orientation>
    </subcellularLocation>
</comment>
<keyword evidence="10" id="KW-0472">Membrane</keyword>
<evidence type="ECO:0000256" key="6">
    <source>
        <dbReference type="ARBA" id="ARBA00022443"/>
    </source>
</evidence>
<keyword evidence="6 11" id="KW-0728">SH3 domain</keyword>
<evidence type="ECO:0000256" key="11">
    <source>
        <dbReference type="PROSITE-ProRule" id="PRU00192"/>
    </source>
</evidence>
<feature type="region of interest" description="Disordered" evidence="12">
    <location>
        <begin position="176"/>
        <end position="217"/>
    </location>
</feature>
<feature type="domain" description="VHS" evidence="14">
    <location>
        <begin position="15"/>
        <end position="145"/>
    </location>
</feature>
<evidence type="ECO:0000256" key="5">
    <source>
        <dbReference type="ARBA" id="ARBA00018978"/>
    </source>
</evidence>
<dbReference type="SUPFAM" id="SSF48464">
    <property type="entry name" value="ENTH/VHS domain"/>
    <property type="match status" value="1"/>
</dbReference>
<dbReference type="PANTHER" id="PTHR45929:SF3">
    <property type="entry name" value="JAK PATHWAY SIGNAL TRANSDUCTION ADAPTOR MOLECULE"/>
    <property type="match status" value="1"/>
</dbReference>
<sequence length="577" mass="65250">MFSRANPFDESVIAATNENLTVENWELILAVTDKITRASPESARECVAAVEKRLNNKNPNVQLYAIALTEALVKNCDITVHREISSRSFTNTLTKLVHDKTVHAKVRLRILEFIQMCSFEFRADSTLGLMNEVYHSLRAEGIQFPSPQKPKKEFTQSELDKQKEEEEFQLALALSLSESENRPSYRPSATPAASTAHAATANTTASTNKPKDEDATPQISRVRALYDFQPTEQGELGFEKGDIIRVIESVYRDWWKGELRGKTGIFPVNYVEKIVDPSPSDLLKEASVENEVMNETRNIDRLLEMLSSNDPRAKDSFSDNEELQNLYNSTLSIRPKLVKLIEKYSLKKDELVALNEKFMQARTMYDGMLSNSIARYSSPSVGAYGGYPPSGQPSYDSQLQQQPQQQQQQQQQPQQQPYGGYGGYQPYPAQPYGGYQPSPSQPQQQQQQQQPQSPAFVAAPQHQSQSPAFAAAPQHQTPTQQPTYAYNTEATPQVNNAVIPQQQQQPQYDYNAAIPQQQQQQQPQYDYNAQQSPYQSSYDNQQQQQQQQPPPTQQQQQYVAPQTTPGYPGQPQQAYNY</sequence>
<dbReference type="SUPFAM" id="SSF89009">
    <property type="entry name" value="GAT-like domain"/>
    <property type="match status" value="1"/>
</dbReference>
<dbReference type="GO" id="GO:0043130">
    <property type="term" value="F:ubiquitin binding"/>
    <property type="evidence" value="ECO:0007669"/>
    <property type="project" value="InterPro"/>
</dbReference>
<dbReference type="InterPro" id="IPR036028">
    <property type="entry name" value="SH3-like_dom_sf"/>
</dbReference>
<evidence type="ECO:0000313" key="15">
    <source>
        <dbReference type="EMBL" id="KAF1797315.1"/>
    </source>
</evidence>
<dbReference type="AlphaFoldDB" id="A0A8H4EXP1"/>
<dbReference type="InterPro" id="IPR003903">
    <property type="entry name" value="UIM_dom"/>
</dbReference>
<evidence type="ECO:0000256" key="10">
    <source>
        <dbReference type="ARBA" id="ARBA00023136"/>
    </source>
</evidence>
<dbReference type="Proteomes" id="UP000469890">
    <property type="component" value="Unassembled WGS sequence"/>
</dbReference>
<dbReference type="GO" id="GO:0033565">
    <property type="term" value="C:ESCRT-0 complex"/>
    <property type="evidence" value="ECO:0007669"/>
    <property type="project" value="TreeGrafter"/>
</dbReference>
<dbReference type="SMART" id="SM00288">
    <property type="entry name" value="VHS"/>
    <property type="match status" value="1"/>
</dbReference>
<dbReference type="InterPro" id="IPR050670">
    <property type="entry name" value="STAM"/>
</dbReference>
<evidence type="ECO:0000259" key="13">
    <source>
        <dbReference type="PROSITE" id="PS50002"/>
    </source>
</evidence>
<proteinExistence type="inferred from homology"/>
<dbReference type="Gene3D" id="1.20.5.1940">
    <property type="match status" value="1"/>
</dbReference>
<keyword evidence="9" id="KW-0653">Protein transport</keyword>
<dbReference type="PRINTS" id="PR00499">
    <property type="entry name" value="P67PHOX"/>
</dbReference>
<reference evidence="15 16" key="1">
    <citation type="submission" date="2019-09" db="EMBL/GenBank/DDBJ databases">
        <authorList>
            <consortium name="DOE Joint Genome Institute"/>
            <person name="Mondo S.J."/>
            <person name="Navarro-Mendoza M.I."/>
            <person name="Perez-Arques C."/>
            <person name="Panchal S."/>
            <person name="Nicolas F.E."/>
            <person name="Ganguly P."/>
            <person name="Pangilinan J."/>
            <person name="Grigoriev I."/>
            <person name="Heitman J."/>
            <person name="Sanya K."/>
            <person name="Garre V."/>
        </authorList>
    </citation>
    <scope>NUCLEOTIDE SEQUENCE [LARGE SCALE GENOMIC DNA]</scope>
    <source>
        <strain evidence="15 16">MU402</strain>
    </source>
</reference>
<dbReference type="PROSITE" id="PS50330">
    <property type="entry name" value="UIM"/>
    <property type="match status" value="1"/>
</dbReference>
<dbReference type="InterPro" id="IPR008942">
    <property type="entry name" value="ENTH_VHS"/>
</dbReference>
<dbReference type="Gene3D" id="1.25.40.90">
    <property type="match status" value="1"/>
</dbReference>
<evidence type="ECO:0000256" key="8">
    <source>
        <dbReference type="ARBA" id="ARBA00022753"/>
    </source>
</evidence>
<evidence type="ECO:0000256" key="4">
    <source>
        <dbReference type="ARBA" id="ARBA00017923"/>
    </source>
</evidence>
<protein>
    <recommendedName>
        <fullName evidence="4">Class E vacuolar protein-sorting machinery protein HSE1</fullName>
    </recommendedName>
    <alternativeName>
        <fullName evidence="5">Class E vacuolar protein-sorting machinery protein hse1</fullName>
    </alternativeName>
</protein>
<gene>
    <name evidence="15" type="ORF">FB192DRAFT_1172909</name>
</gene>
<evidence type="ECO:0000313" key="16">
    <source>
        <dbReference type="Proteomes" id="UP000469890"/>
    </source>
</evidence>
<accession>A0A8H4EXP1</accession>
<evidence type="ECO:0000256" key="3">
    <source>
        <dbReference type="ARBA" id="ARBA00009666"/>
    </source>
</evidence>
<keyword evidence="7" id="KW-0813">Transport</keyword>